<reference evidence="1" key="1">
    <citation type="submission" date="2020-07" db="EMBL/GenBank/DDBJ databases">
        <title>Multicomponent nature underlies the extraordinary mechanical properties of spider dragline silk.</title>
        <authorList>
            <person name="Kono N."/>
            <person name="Nakamura H."/>
            <person name="Mori M."/>
            <person name="Yoshida Y."/>
            <person name="Ohtoshi R."/>
            <person name="Malay A.D."/>
            <person name="Moran D.A.P."/>
            <person name="Tomita M."/>
            <person name="Numata K."/>
            <person name="Arakawa K."/>
        </authorList>
    </citation>
    <scope>NUCLEOTIDE SEQUENCE</scope>
</reference>
<accession>A0A8X6LM54</accession>
<organism evidence="1 2">
    <name type="scientific">Trichonephila clavata</name>
    <name type="common">Joro spider</name>
    <name type="synonym">Nephila clavata</name>
    <dbReference type="NCBI Taxonomy" id="2740835"/>
    <lineage>
        <taxon>Eukaryota</taxon>
        <taxon>Metazoa</taxon>
        <taxon>Ecdysozoa</taxon>
        <taxon>Arthropoda</taxon>
        <taxon>Chelicerata</taxon>
        <taxon>Arachnida</taxon>
        <taxon>Araneae</taxon>
        <taxon>Araneomorphae</taxon>
        <taxon>Entelegynae</taxon>
        <taxon>Araneoidea</taxon>
        <taxon>Nephilidae</taxon>
        <taxon>Trichonephila</taxon>
    </lineage>
</organism>
<dbReference type="Proteomes" id="UP000887116">
    <property type="component" value="Unassembled WGS sequence"/>
</dbReference>
<evidence type="ECO:0000313" key="2">
    <source>
        <dbReference type="Proteomes" id="UP000887116"/>
    </source>
</evidence>
<comment type="caution">
    <text evidence="1">The sequence shown here is derived from an EMBL/GenBank/DDBJ whole genome shotgun (WGS) entry which is preliminary data.</text>
</comment>
<dbReference type="AlphaFoldDB" id="A0A8X6LM54"/>
<dbReference type="EMBL" id="BMAO01026928">
    <property type="protein sequence ID" value="GFR13447.1"/>
    <property type="molecule type" value="Genomic_DNA"/>
</dbReference>
<sequence length="115" mass="12875">MHAGWSYRDPSARCMRWGSVMFIPPRHDINRPVEEFRTEICIHRPYVLMHAGRPTATRPPGICSGVVYCSFRKGTTLTGLWKNSEQNFVSTDLAFSCMRDGLTKTCPHGVCGGVA</sequence>
<proteinExistence type="predicted"/>
<gene>
    <name evidence="1" type="ORF">TNCT_149481</name>
</gene>
<name>A0A8X6LM54_TRICU</name>
<protein>
    <submittedName>
        <fullName evidence="1">Uncharacterized protein</fullName>
    </submittedName>
</protein>
<evidence type="ECO:0000313" key="1">
    <source>
        <dbReference type="EMBL" id="GFR13447.1"/>
    </source>
</evidence>
<keyword evidence="2" id="KW-1185">Reference proteome</keyword>